<evidence type="ECO:0000259" key="3">
    <source>
        <dbReference type="Pfam" id="PF13649"/>
    </source>
</evidence>
<gene>
    <name evidence="4" type="ORF">WMO66_02360</name>
</gene>
<dbReference type="SUPFAM" id="SSF53335">
    <property type="entry name" value="S-adenosyl-L-methionine-dependent methyltransferases"/>
    <property type="match status" value="1"/>
</dbReference>
<evidence type="ECO:0000256" key="1">
    <source>
        <dbReference type="ARBA" id="ARBA00022603"/>
    </source>
</evidence>
<organism evidence="4 5">
    <name type="scientific">Faecousia intestinalis</name>
    <dbReference type="NCBI Taxonomy" id="3133167"/>
    <lineage>
        <taxon>Bacteria</taxon>
        <taxon>Bacillati</taxon>
        <taxon>Bacillota</taxon>
        <taxon>Clostridia</taxon>
        <taxon>Eubacteriales</taxon>
        <taxon>Oscillospiraceae</taxon>
        <taxon>Faecousia</taxon>
    </lineage>
</organism>
<dbReference type="Proteomes" id="UP001491552">
    <property type="component" value="Unassembled WGS sequence"/>
</dbReference>
<evidence type="ECO:0000256" key="2">
    <source>
        <dbReference type="ARBA" id="ARBA00022679"/>
    </source>
</evidence>
<dbReference type="GO" id="GO:0008168">
    <property type="term" value="F:methyltransferase activity"/>
    <property type="evidence" value="ECO:0007669"/>
    <property type="project" value="UniProtKB-KW"/>
</dbReference>
<dbReference type="RefSeq" id="WP_349134801.1">
    <property type="nucleotide sequence ID" value="NZ_JBBMFF010000121.1"/>
</dbReference>
<keyword evidence="2 4" id="KW-0808">Transferase</keyword>
<dbReference type="GO" id="GO:0032259">
    <property type="term" value="P:methylation"/>
    <property type="evidence" value="ECO:0007669"/>
    <property type="project" value="UniProtKB-KW"/>
</dbReference>
<dbReference type="InterPro" id="IPR029063">
    <property type="entry name" value="SAM-dependent_MTases_sf"/>
</dbReference>
<keyword evidence="5" id="KW-1185">Reference proteome</keyword>
<dbReference type="PANTHER" id="PTHR43861:SF1">
    <property type="entry name" value="TRANS-ACONITATE 2-METHYLTRANSFERASE"/>
    <property type="match status" value="1"/>
</dbReference>
<accession>A0ABV1G3X4</accession>
<dbReference type="InterPro" id="IPR041698">
    <property type="entry name" value="Methyltransf_25"/>
</dbReference>
<sequence length="252" mass="28768">MSPEAREPYETLAGAYDGLTTDVDYAAVLQFFETVLQRAGHSPKTVLDLACGTGSMSVLLAERGYRVIGADISEEMLTAAAQKAAAMAENPPFFICQPMQRLTLPEPVEAIVCLLDSLNYLTEPEDCRKTFHRVWRALRPGGMFFFDINTPQKLRGLDGQVFLDENDESYCVWRAEFDEEENCCYYGIDLFRRRGALWARSFEQHCEYAYDPDTLEQWLREAGFARVECFGDRTLTPPGPDEQRMYFAAWKE</sequence>
<proteinExistence type="predicted"/>
<feature type="domain" description="Methyltransferase" evidence="3">
    <location>
        <begin position="46"/>
        <end position="142"/>
    </location>
</feature>
<dbReference type="Gene3D" id="2.20.25.110">
    <property type="entry name" value="S-adenosyl-L-methionine-dependent methyltransferases"/>
    <property type="match status" value="1"/>
</dbReference>
<comment type="caution">
    <text evidence="4">The sequence shown here is derived from an EMBL/GenBank/DDBJ whole genome shotgun (WGS) entry which is preliminary data.</text>
</comment>
<dbReference type="PANTHER" id="PTHR43861">
    <property type="entry name" value="TRANS-ACONITATE 2-METHYLTRANSFERASE-RELATED"/>
    <property type="match status" value="1"/>
</dbReference>
<dbReference type="EC" id="2.1.1.-" evidence="4"/>
<name>A0ABV1G3X4_9FIRM</name>
<reference evidence="4 5" key="1">
    <citation type="submission" date="2024-03" db="EMBL/GenBank/DDBJ databases">
        <title>Human intestinal bacterial collection.</title>
        <authorList>
            <person name="Pauvert C."/>
            <person name="Hitch T.C.A."/>
            <person name="Clavel T."/>
        </authorList>
    </citation>
    <scope>NUCLEOTIDE SEQUENCE [LARGE SCALE GENOMIC DNA]</scope>
    <source>
        <strain evidence="4 5">CLA-AA-H192</strain>
    </source>
</reference>
<dbReference type="Gene3D" id="3.40.50.150">
    <property type="entry name" value="Vaccinia Virus protein VP39"/>
    <property type="match status" value="1"/>
</dbReference>
<keyword evidence="1 4" id="KW-0489">Methyltransferase</keyword>
<dbReference type="Pfam" id="PF13649">
    <property type="entry name" value="Methyltransf_25"/>
    <property type="match status" value="1"/>
</dbReference>
<dbReference type="EMBL" id="JBBMFF010000121">
    <property type="protein sequence ID" value="MEQ2510098.1"/>
    <property type="molecule type" value="Genomic_DNA"/>
</dbReference>
<protein>
    <submittedName>
        <fullName evidence="4">Class I SAM-dependent methyltransferase</fullName>
        <ecNumber evidence="4">2.1.1.-</ecNumber>
    </submittedName>
</protein>
<dbReference type="CDD" id="cd02440">
    <property type="entry name" value="AdoMet_MTases"/>
    <property type="match status" value="1"/>
</dbReference>
<evidence type="ECO:0000313" key="4">
    <source>
        <dbReference type="EMBL" id="MEQ2510098.1"/>
    </source>
</evidence>
<evidence type="ECO:0000313" key="5">
    <source>
        <dbReference type="Proteomes" id="UP001491552"/>
    </source>
</evidence>